<dbReference type="AlphaFoldDB" id="A0A444UHN3"/>
<dbReference type="Proteomes" id="UP000289886">
    <property type="component" value="Unassembled WGS sequence"/>
</dbReference>
<keyword evidence="1" id="KW-0040">ANK repeat</keyword>
<dbReference type="GO" id="GO:0005654">
    <property type="term" value="C:nucleoplasm"/>
    <property type="evidence" value="ECO:0007669"/>
    <property type="project" value="TreeGrafter"/>
</dbReference>
<feature type="region of interest" description="Disordered" evidence="2">
    <location>
        <begin position="235"/>
        <end position="636"/>
    </location>
</feature>
<dbReference type="Gene3D" id="1.25.40.20">
    <property type="entry name" value="Ankyrin repeat-containing domain"/>
    <property type="match status" value="1"/>
</dbReference>
<feature type="compositionally biased region" description="Basic and acidic residues" evidence="2">
    <location>
        <begin position="586"/>
        <end position="596"/>
    </location>
</feature>
<feature type="repeat" description="ANK" evidence="1">
    <location>
        <begin position="153"/>
        <end position="185"/>
    </location>
</feature>
<feature type="compositionally biased region" description="Polar residues" evidence="2">
    <location>
        <begin position="516"/>
        <end position="542"/>
    </location>
</feature>
<feature type="compositionally biased region" description="Basic and acidic residues" evidence="2">
    <location>
        <begin position="33"/>
        <end position="46"/>
    </location>
</feature>
<dbReference type="EMBL" id="SCEB01214552">
    <property type="protein sequence ID" value="RXM34697.1"/>
    <property type="molecule type" value="Genomic_DNA"/>
</dbReference>
<organism evidence="3 4">
    <name type="scientific">Acipenser ruthenus</name>
    <name type="common">Sterlet sturgeon</name>
    <dbReference type="NCBI Taxonomy" id="7906"/>
    <lineage>
        <taxon>Eukaryota</taxon>
        <taxon>Metazoa</taxon>
        <taxon>Chordata</taxon>
        <taxon>Craniata</taxon>
        <taxon>Vertebrata</taxon>
        <taxon>Euteleostomi</taxon>
        <taxon>Actinopterygii</taxon>
        <taxon>Chondrostei</taxon>
        <taxon>Acipenseriformes</taxon>
        <taxon>Acipenseridae</taxon>
        <taxon>Acipenser</taxon>
    </lineage>
</organism>
<gene>
    <name evidence="3" type="ORF">EOD39_13843</name>
</gene>
<sequence length="856" mass="97967">MAKPGTDRDSTMVEKQSGRKNKEKISAFTNTPKLDRSELLGKEVKQKSSMKRKLPFTVSPTRNEERDSDTEKDGPDKKKVKKETGSKKSAPVSILFGYPLSERKQMALLMQMTARDNSPDSTPNHPSQTTPVQKKIPSTSSRQKDKVNKRNERGETPLHMAAIRGDTKQVKELISLGADVNVKDFAGRKTNYAYNYIVKLLLRHGGNAFQANNRGERPVDVADTEELEQLLKGEMPLSDDEDSSSESEDPLSVNPSSVDDNMEESEGEKDSENKQLTPTKASASGLDEYEFKDDEEEEDLSKALNNRHILRRELRQQEKGEKERSHFIAKQERTDQQNACKSKKQKPCRVLICSSESSDDDDDDDDVDDDDDDDDAPPQERKVLSPTCSLAAATEGHKTEIKTKKEISLTAEHKEKGKVKTKFSNLSKNKENQELKEDGKENTKMTFFSSAAGLETLERTKEEDSFKMSFSPKDDSSVHLYHLPSVKSPKLNPNLSDKQSSPLKQENVCLPPRGSEMSSQTGTVPYNPYTDTDNTIESSTSKGFKHKEKSKHHQKVDEDGEDEEVEISSPRKEEDLGTCFASSEGSLRKTDKDGKVIKKHKLKHKDKGKDKHRKEHEGEKDKHRQRDSNKEAPRNLEFDREFWKENFFKSDENDELLPGKTETRRTVSSEKLSEKSVKEERSVKEKHFGKEKRSKEERDKSKKDKKENISKEEKGNDVNKNEQEERTDDPAVDRESEDRPHGGAAVKEELAEQPFTEKETNQEQHDPQEKEKTEKRSPVKEKDTEKMDKHSDKEKKIKNEHNLFDKAESYDCTERWKEREKTSFSHEPKTHKDNEKQKAVLSLKKPEDNKKKQRQA</sequence>
<dbReference type="InterPro" id="IPR036770">
    <property type="entry name" value="Ankyrin_rpt-contain_sf"/>
</dbReference>
<feature type="compositionally biased region" description="Basic residues" evidence="2">
    <location>
        <begin position="543"/>
        <end position="554"/>
    </location>
</feature>
<dbReference type="PROSITE" id="PS50297">
    <property type="entry name" value="ANK_REP_REGION"/>
    <property type="match status" value="1"/>
</dbReference>
<feature type="compositionally biased region" description="Basic and acidic residues" evidence="2">
    <location>
        <begin position="456"/>
        <end position="477"/>
    </location>
</feature>
<feature type="region of interest" description="Disordered" evidence="2">
    <location>
        <begin position="114"/>
        <end position="156"/>
    </location>
</feature>
<feature type="compositionally biased region" description="Basic and acidic residues" evidence="2">
    <location>
        <begin position="615"/>
        <end position="636"/>
    </location>
</feature>
<dbReference type="PANTHER" id="PTHR24149:SF14">
    <property type="entry name" value="ANKYRIN REPEAT DOMAIN 12"/>
    <property type="match status" value="1"/>
</dbReference>
<evidence type="ECO:0000313" key="3">
    <source>
        <dbReference type="EMBL" id="RXM34697.1"/>
    </source>
</evidence>
<feature type="compositionally biased region" description="Acidic residues" evidence="2">
    <location>
        <begin position="287"/>
        <end position="299"/>
    </location>
</feature>
<feature type="region of interest" description="Disordered" evidence="2">
    <location>
        <begin position="649"/>
        <end position="856"/>
    </location>
</feature>
<dbReference type="PROSITE" id="PS50088">
    <property type="entry name" value="ANK_REPEAT"/>
    <property type="match status" value="1"/>
</dbReference>
<evidence type="ECO:0000256" key="2">
    <source>
        <dbReference type="SAM" id="MobiDB-lite"/>
    </source>
</evidence>
<feature type="compositionally biased region" description="Polar residues" evidence="2">
    <location>
        <begin position="114"/>
        <end position="141"/>
    </location>
</feature>
<feature type="compositionally biased region" description="Basic and acidic residues" evidence="2">
    <location>
        <begin position="311"/>
        <end position="335"/>
    </location>
</feature>
<dbReference type="InterPro" id="IPR002110">
    <property type="entry name" value="Ankyrin_rpt"/>
</dbReference>
<feature type="compositionally biased region" description="Acidic residues" evidence="2">
    <location>
        <begin position="237"/>
        <end position="249"/>
    </location>
</feature>
<feature type="compositionally biased region" description="Basic and acidic residues" evidence="2">
    <location>
        <begin position="1"/>
        <end position="12"/>
    </location>
</feature>
<accession>A0A444UHN3</accession>
<evidence type="ECO:0000256" key="1">
    <source>
        <dbReference type="PROSITE-ProRule" id="PRU00023"/>
    </source>
</evidence>
<feature type="compositionally biased region" description="Polar residues" evidence="2">
    <location>
        <begin position="491"/>
        <end position="504"/>
    </location>
</feature>
<feature type="compositionally biased region" description="Basic and acidic residues" evidence="2">
    <location>
        <begin position="62"/>
        <end position="86"/>
    </location>
</feature>
<dbReference type="Pfam" id="PF00023">
    <property type="entry name" value="Ank"/>
    <property type="match status" value="1"/>
</dbReference>
<keyword evidence="4" id="KW-1185">Reference proteome</keyword>
<feature type="compositionally biased region" description="Basic and acidic residues" evidence="2">
    <location>
        <begin position="142"/>
        <end position="156"/>
    </location>
</feature>
<feature type="compositionally biased region" description="Basic and acidic residues" evidence="2">
    <location>
        <begin position="428"/>
        <end position="443"/>
    </location>
</feature>
<proteinExistence type="predicted"/>
<protein>
    <submittedName>
        <fullName evidence="3">Ankyrin repeat domain-containing protein 12</fullName>
    </submittedName>
</protein>
<feature type="compositionally biased region" description="Acidic residues" evidence="2">
    <location>
        <begin position="357"/>
        <end position="377"/>
    </location>
</feature>
<comment type="caution">
    <text evidence="3">The sequence shown here is derived from an EMBL/GenBank/DDBJ whole genome shotgun (WGS) entry which is preliminary data.</text>
</comment>
<name>A0A444UHN3_ACIRT</name>
<feature type="compositionally biased region" description="Basic and acidic residues" evidence="2">
    <location>
        <begin position="661"/>
        <end position="850"/>
    </location>
</feature>
<dbReference type="InterPro" id="IPR053210">
    <property type="entry name" value="ANKRD12"/>
</dbReference>
<feature type="region of interest" description="Disordered" evidence="2">
    <location>
        <begin position="1"/>
        <end position="96"/>
    </location>
</feature>
<feature type="compositionally biased region" description="Basic residues" evidence="2">
    <location>
        <begin position="597"/>
        <end position="614"/>
    </location>
</feature>
<dbReference type="SUPFAM" id="SSF48403">
    <property type="entry name" value="Ankyrin repeat"/>
    <property type="match status" value="1"/>
</dbReference>
<evidence type="ECO:0000313" key="4">
    <source>
        <dbReference type="Proteomes" id="UP000289886"/>
    </source>
</evidence>
<dbReference type="SMART" id="SM00248">
    <property type="entry name" value="ANK"/>
    <property type="match status" value="1"/>
</dbReference>
<reference evidence="3 4" key="1">
    <citation type="submission" date="2019-01" db="EMBL/GenBank/DDBJ databases">
        <title>Draft Genome and Complete Hox-Cluster Characterization of the Sterlet Sturgeon (Acipenser ruthenus).</title>
        <authorList>
            <person name="Wei Q."/>
        </authorList>
    </citation>
    <scope>NUCLEOTIDE SEQUENCE [LARGE SCALE GENOMIC DNA]</scope>
    <source>
        <strain evidence="3">WHYD16114868_AA</strain>
        <tissue evidence="3">Blood</tissue>
    </source>
</reference>
<feature type="compositionally biased region" description="Basic and acidic residues" evidence="2">
    <location>
        <begin position="395"/>
        <end position="415"/>
    </location>
</feature>
<dbReference type="PANTHER" id="PTHR24149">
    <property type="entry name" value="ANKYRIN REPEAT DOMAIN-CONTAINING PROTEIN 12"/>
    <property type="match status" value="1"/>
</dbReference>